<dbReference type="EMBL" id="FNVT01000006">
    <property type="protein sequence ID" value="SEG87905.1"/>
    <property type="molecule type" value="Genomic_DNA"/>
</dbReference>
<dbReference type="InterPro" id="IPR011032">
    <property type="entry name" value="GroES-like_sf"/>
</dbReference>
<sequence length="345" mass="35565">MRVQALVVAGPGDMAVETRQAGSPSSGEAVVQVVYGGICGSDLHYWRDGRVGESVLRSPMVLGHEVVGVVAEQAADGSGPPVGARVAVHPARVCGHCAYCLRGEQNLCADLRYLGSAARTPHTDGGFAERLVVPAHRLVPIPEGLDLRTAALAEPASIALHGLRRVRQIGRRVEGADVLVVGAGPIGLLSTALARIAGAATVTATDLFDEPLRLALEVGATHVVRADGDMPATDIAIESSGSAAGTATALTALRHGGTLVSVGHLPPDGVTAPLHLAVTRELTLAGSSRFYHEMPEALSIMNDEPGRFSPIITSVFGLDAASSAFRQVADARGSSKVLLSFAPED</sequence>
<feature type="domain" description="Alcohol dehydrogenase-like C-terminal" evidence="6">
    <location>
        <begin position="185"/>
        <end position="301"/>
    </location>
</feature>
<dbReference type="InterPro" id="IPR013149">
    <property type="entry name" value="ADH-like_C"/>
</dbReference>
<dbReference type="Gene3D" id="3.40.50.720">
    <property type="entry name" value="NAD(P)-binding Rossmann-like Domain"/>
    <property type="match status" value="1"/>
</dbReference>
<evidence type="ECO:0000256" key="3">
    <source>
        <dbReference type="ARBA" id="ARBA00022723"/>
    </source>
</evidence>
<evidence type="ECO:0000313" key="9">
    <source>
        <dbReference type="Proteomes" id="UP000236732"/>
    </source>
</evidence>
<evidence type="ECO:0000259" key="6">
    <source>
        <dbReference type="Pfam" id="PF00107"/>
    </source>
</evidence>
<proteinExistence type="inferred from homology"/>
<evidence type="ECO:0000259" key="7">
    <source>
        <dbReference type="Pfam" id="PF08240"/>
    </source>
</evidence>
<evidence type="ECO:0000313" key="8">
    <source>
        <dbReference type="EMBL" id="SEG87905.1"/>
    </source>
</evidence>
<dbReference type="Pfam" id="PF00107">
    <property type="entry name" value="ADH_zinc_N"/>
    <property type="match status" value="1"/>
</dbReference>
<keyword evidence="5" id="KW-0560">Oxidoreductase</keyword>
<comment type="cofactor">
    <cofactor evidence="1">
        <name>Zn(2+)</name>
        <dbReference type="ChEBI" id="CHEBI:29105"/>
    </cofactor>
</comment>
<keyword evidence="9" id="KW-1185">Reference proteome</keyword>
<feature type="domain" description="Alcohol dehydrogenase-like N-terminal" evidence="7">
    <location>
        <begin position="26"/>
        <end position="143"/>
    </location>
</feature>
<dbReference type="AlphaFoldDB" id="A0A1H6DTH9"/>
<dbReference type="PANTHER" id="PTHR43161">
    <property type="entry name" value="SORBITOL DEHYDROGENASE"/>
    <property type="match status" value="1"/>
</dbReference>
<organism evidence="8 9">
    <name type="scientific">Nonomuraea solani</name>
    <dbReference type="NCBI Taxonomy" id="1144553"/>
    <lineage>
        <taxon>Bacteria</taxon>
        <taxon>Bacillati</taxon>
        <taxon>Actinomycetota</taxon>
        <taxon>Actinomycetes</taxon>
        <taxon>Streptosporangiales</taxon>
        <taxon>Streptosporangiaceae</taxon>
        <taxon>Nonomuraea</taxon>
    </lineage>
</organism>
<evidence type="ECO:0000256" key="5">
    <source>
        <dbReference type="ARBA" id="ARBA00023002"/>
    </source>
</evidence>
<dbReference type="GO" id="GO:0016491">
    <property type="term" value="F:oxidoreductase activity"/>
    <property type="evidence" value="ECO:0007669"/>
    <property type="project" value="UniProtKB-KW"/>
</dbReference>
<dbReference type="Pfam" id="PF08240">
    <property type="entry name" value="ADH_N"/>
    <property type="match status" value="1"/>
</dbReference>
<keyword evidence="3" id="KW-0479">Metal-binding</keyword>
<name>A0A1H6DTH9_9ACTN</name>
<comment type="similarity">
    <text evidence="2">Belongs to the zinc-containing alcohol dehydrogenase family.</text>
</comment>
<dbReference type="InterPro" id="IPR013154">
    <property type="entry name" value="ADH-like_N"/>
</dbReference>
<reference evidence="8 9" key="1">
    <citation type="submission" date="2016-10" db="EMBL/GenBank/DDBJ databases">
        <authorList>
            <person name="de Groot N.N."/>
        </authorList>
    </citation>
    <scope>NUCLEOTIDE SEQUENCE [LARGE SCALE GENOMIC DNA]</scope>
    <source>
        <strain evidence="8 9">CGMCC 4.7037</strain>
    </source>
</reference>
<keyword evidence="4" id="KW-0862">Zinc</keyword>
<evidence type="ECO:0000256" key="2">
    <source>
        <dbReference type="ARBA" id="ARBA00008072"/>
    </source>
</evidence>
<dbReference type="PANTHER" id="PTHR43161:SF9">
    <property type="entry name" value="SORBITOL DEHYDROGENASE"/>
    <property type="match status" value="1"/>
</dbReference>
<evidence type="ECO:0000256" key="4">
    <source>
        <dbReference type="ARBA" id="ARBA00022833"/>
    </source>
</evidence>
<dbReference type="Gene3D" id="3.90.180.10">
    <property type="entry name" value="Medium-chain alcohol dehydrogenases, catalytic domain"/>
    <property type="match status" value="1"/>
</dbReference>
<dbReference type="RefSeq" id="WP_200824167.1">
    <property type="nucleotide sequence ID" value="NZ_FNVT01000006.1"/>
</dbReference>
<gene>
    <name evidence="8" type="ORF">SAMN05444920_106152</name>
</gene>
<dbReference type="SUPFAM" id="SSF51735">
    <property type="entry name" value="NAD(P)-binding Rossmann-fold domains"/>
    <property type="match status" value="1"/>
</dbReference>
<evidence type="ECO:0000256" key="1">
    <source>
        <dbReference type="ARBA" id="ARBA00001947"/>
    </source>
</evidence>
<dbReference type="GO" id="GO:0046872">
    <property type="term" value="F:metal ion binding"/>
    <property type="evidence" value="ECO:0007669"/>
    <property type="project" value="UniProtKB-KW"/>
</dbReference>
<dbReference type="Proteomes" id="UP000236732">
    <property type="component" value="Unassembled WGS sequence"/>
</dbReference>
<dbReference type="SUPFAM" id="SSF50129">
    <property type="entry name" value="GroES-like"/>
    <property type="match status" value="1"/>
</dbReference>
<accession>A0A1H6DTH9</accession>
<protein>
    <submittedName>
        <fullName evidence="8">L-idonate 5-dehydrogenase</fullName>
    </submittedName>
</protein>
<dbReference type="InterPro" id="IPR036291">
    <property type="entry name" value="NAD(P)-bd_dom_sf"/>
</dbReference>